<dbReference type="SMART" id="SM00563">
    <property type="entry name" value="PlsC"/>
    <property type="match status" value="1"/>
</dbReference>
<dbReference type="GO" id="GO:0008654">
    <property type="term" value="P:phospholipid biosynthetic process"/>
    <property type="evidence" value="ECO:0007669"/>
    <property type="project" value="TreeGrafter"/>
</dbReference>
<accession>A0A2S5BE63</accession>
<evidence type="ECO:0000259" key="3">
    <source>
        <dbReference type="SMART" id="SM00563"/>
    </source>
</evidence>
<feature type="domain" description="Phospholipid/glycerol acyltransferase" evidence="3">
    <location>
        <begin position="77"/>
        <end position="212"/>
    </location>
</feature>
<dbReference type="PANTHER" id="PTHR31605:SF0">
    <property type="entry name" value="GLYCEROL-3-PHOSPHATE O-ACYLTRANSFERASE 1"/>
    <property type="match status" value="1"/>
</dbReference>
<dbReference type="Proteomes" id="UP000237144">
    <property type="component" value="Unassembled WGS sequence"/>
</dbReference>
<dbReference type="OrthoDB" id="5567124at2759"/>
<dbReference type="InterPro" id="IPR002123">
    <property type="entry name" value="Plipid/glycerol_acylTrfase"/>
</dbReference>
<dbReference type="Pfam" id="PF01553">
    <property type="entry name" value="Acyltransferase"/>
    <property type="match status" value="1"/>
</dbReference>
<dbReference type="AlphaFoldDB" id="A0A2S5BE63"/>
<reference evidence="4 5" key="1">
    <citation type="journal article" date="2018" name="Front. Microbiol.">
        <title>Prospects for Fungal Bioremediation of Acidic Radioactive Waste Sites: Characterization and Genome Sequence of Rhodotorula taiwanensis MD1149.</title>
        <authorList>
            <person name="Tkavc R."/>
            <person name="Matrosova V.Y."/>
            <person name="Grichenko O.E."/>
            <person name="Gostincar C."/>
            <person name="Volpe R.P."/>
            <person name="Klimenkova P."/>
            <person name="Gaidamakova E.K."/>
            <person name="Zhou C.E."/>
            <person name="Stewart B.J."/>
            <person name="Lyman M.G."/>
            <person name="Malfatti S.A."/>
            <person name="Rubinfeld B."/>
            <person name="Courtot M."/>
            <person name="Singh J."/>
            <person name="Dalgard C.L."/>
            <person name="Hamilton T."/>
            <person name="Frey K.G."/>
            <person name="Gunde-Cimerman N."/>
            <person name="Dugan L."/>
            <person name="Daly M.J."/>
        </authorList>
    </citation>
    <scope>NUCLEOTIDE SEQUENCE [LARGE SCALE GENOMIC DNA]</scope>
    <source>
        <strain evidence="4 5">MD1149</strain>
    </source>
</reference>
<keyword evidence="2" id="KW-0472">Membrane</keyword>
<feature type="transmembrane region" description="Helical" evidence="2">
    <location>
        <begin position="503"/>
        <end position="532"/>
    </location>
</feature>
<dbReference type="PANTHER" id="PTHR31605">
    <property type="entry name" value="GLYCEROL-3-PHOSPHATE O-ACYLTRANSFERASE 1"/>
    <property type="match status" value="1"/>
</dbReference>
<comment type="caution">
    <text evidence="4">The sequence shown here is derived from an EMBL/GenBank/DDBJ whole genome shotgun (WGS) entry which is preliminary data.</text>
</comment>
<organism evidence="4 5">
    <name type="scientific">Rhodotorula taiwanensis</name>
    <dbReference type="NCBI Taxonomy" id="741276"/>
    <lineage>
        <taxon>Eukaryota</taxon>
        <taxon>Fungi</taxon>
        <taxon>Dikarya</taxon>
        <taxon>Basidiomycota</taxon>
        <taxon>Pucciniomycotina</taxon>
        <taxon>Microbotryomycetes</taxon>
        <taxon>Sporidiobolales</taxon>
        <taxon>Sporidiobolaceae</taxon>
        <taxon>Rhodotorula</taxon>
    </lineage>
</organism>
<dbReference type="SUPFAM" id="SSF69593">
    <property type="entry name" value="Glycerol-3-phosphate (1)-acyltransferase"/>
    <property type="match status" value="1"/>
</dbReference>
<dbReference type="EMBL" id="PJQD01000020">
    <property type="protein sequence ID" value="POY75058.1"/>
    <property type="molecule type" value="Genomic_DNA"/>
</dbReference>
<evidence type="ECO:0000313" key="4">
    <source>
        <dbReference type="EMBL" id="POY75058.1"/>
    </source>
</evidence>
<dbReference type="GO" id="GO:0016287">
    <property type="term" value="F:glycerone-phosphate O-acyltransferase activity"/>
    <property type="evidence" value="ECO:0007669"/>
    <property type="project" value="TreeGrafter"/>
</dbReference>
<proteinExistence type="predicted"/>
<dbReference type="GO" id="GO:0004366">
    <property type="term" value="F:glycerol-3-phosphate O-acyltransferase activity"/>
    <property type="evidence" value="ECO:0007669"/>
    <property type="project" value="TreeGrafter"/>
</dbReference>
<keyword evidence="5" id="KW-1185">Reference proteome</keyword>
<sequence length="645" mass="71728">MTTASRSSGPDAKATMQESPMPSNRGLRGSLAPLAYILIRWLFRFVLDVFYSNVVVEGEENIPRDGAGLTSSSSPFSVLTANHANSLTDALLLVTTVPKDRRALLRLTAKDTQFGRGTFTSWLIEAAGTLPIKRPKDHKGEKVDNSAVFGKLIGALEKGDMVCLFPEGLSRYYPEIGPLRQGVSRIVSETLTQQKDNEDFRLAVQTTSIVYLHRNLFRSDVLVTFHPPIYVSAVTHPDLVIKAVADRAGSQRPQDGTASPDAHERAVRSLTASIGASIRSGILDAPSWSTIRLANTCRRLYAPLGTRLTLGDHCRLTQRFVDALCGRRAEKSWDDIVRSQDVGVEREAGEGQQAVAQRATRPGLKQRQLTEEVLRTPMSNKAPAPASVDGGATTDDDSADDELVQLRADLKTYQDLLYLHGIKDDRVRNPRLLKRRVVLKRLLVRLAGSLCLLIVSTPGLLLWLPILFMAKRGTDRLIRNGPVFDTYDEVAQTKLTYGLLTGLAVLTLASLATLPFFPLNLAFFAGLMWLTLRFLEDLASSVRAAVALFRLLLLGKRQLVLLRSMREDLHRRVERLAVERAGLPKDAEVFVREREKRWRRLGLGLGLVDAVGERLGYFNPRRRRKKALKLFDQTEYAEDEHAPPS</sequence>
<evidence type="ECO:0000256" key="2">
    <source>
        <dbReference type="SAM" id="Phobius"/>
    </source>
</evidence>
<gene>
    <name evidence="4" type="ORF">BMF94_2034</name>
</gene>
<keyword evidence="2" id="KW-1133">Transmembrane helix</keyword>
<evidence type="ECO:0000313" key="5">
    <source>
        <dbReference type="Proteomes" id="UP000237144"/>
    </source>
</evidence>
<feature type="region of interest" description="Disordered" evidence="1">
    <location>
        <begin position="374"/>
        <end position="398"/>
    </location>
</feature>
<keyword evidence="2" id="KW-0812">Transmembrane</keyword>
<feature type="region of interest" description="Disordered" evidence="1">
    <location>
        <begin position="1"/>
        <end position="24"/>
    </location>
</feature>
<name>A0A2S5BE63_9BASI</name>
<protein>
    <recommendedName>
        <fullName evidence="3">Phospholipid/glycerol acyltransferase domain-containing protein</fullName>
    </recommendedName>
</protein>
<dbReference type="InterPro" id="IPR052744">
    <property type="entry name" value="GPAT/DAPAT"/>
</dbReference>
<evidence type="ECO:0000256" key="1">
    <source>
        <dbReference type="SAM" id="MobiDB-lite"/>
    </source>
</evidence>
<feature type="transmembrane region" description="Helical" evidence="2">
    <location>
        <begin position="442"/>
        <end position="470"/>
    </location>
</feature>